<comment type="caution">
    <text evidence="4">The sequence shown here is derived from an EMBL/GenBank/DDBJ whole genome shotgun (WGS) entry which is preliminary data.</text>
</comment>
<evidence type="ECO:0000313" key="4">
    <source>
        <dbReference type="EMBL" id="GER68956.1"/>
    </source>
</evidence>
<dbReference type="EMBL" id="BKZQ01000002">
    <property type="protein sequence ID" value="GER68956.1"/>
    <property type="molecule type" value="Genomic_DNA"/>
</dbReference>
<proteinExistence type="inferred from homology"/>
<dbReference type="GO" id="GO:0006508">
    <property type="term" value="P:proteolysis"/>
    <property type="evidence" value="ECO:0007669"/>
    <property type="project" value="InterPro"/>
</dbReference>
<gene>
    <name evidence="4" type="primary">dacC</name>
    <name evidence="4" type="ORF">BpJC7_02590</name>
</gene>
<dbReference type="Gene3D" id="3.40.710.10">
    <property type="entry name" value="DD-peptidase/beta-lactamase superfamily"/>
    <property type="match status" value="2"/>
</dbReference>
<organism evidence="4 5">
    <name type="scientific">Weizmannia acidilactici</name>
    <dbReference type="NCBI Taxonomy" id="2607726"/>
    <lineage>
        <taxon>Bacteria</taxon>
        <taxon>Bacillati</taxon>
        <taxon>Bacillota</taxon>
        <taxon>Bacilli</taxon>
        <taxon>Bacillales</taxon>
        <taxon>Bacillaceae</taxon>
        <taxon>Heyndrickxia</taxon>
    </lineage>
</organism>
<evidence type="ECO:0000256" key="2">
    <source>
        <dbReference type="ARBA" id="ARBA00022801"/>
    </source>
</evidence>
<sequence length="491" mass="53248">MYKRWVVIWTMVLLCIPGGSPNSAAGQAVPKKNGINEKIAAILQTGPMKGGVAGISVRSAGTGKILYEHNGNMRLRPASNMKLLTAAAALEALGGGYRFQTSLYRDSVVRNGELHGNLYIKGGGDPSLLKSDFDAWAAQLKQKGISCINGALIGDDSRYDDVRYSVDLPWSDEDEYYGAQISALTVSPDKDYDAGTVIFTFTPGEKPGQKASLKLAPKNRYVTVENRVKTVPAGEQGEDDIVIERKHGSNHFTASGTITANTENVRQWKAVWDPSLFALSLFKTSLEENGISVFGGIKRGRLPKHARLVLTHDSPPLSSLLVPFMKLSNNTIAEMLVKEMGKVEKGEGSWKKGLDVVRETAAKLGADPDVMLIRDGSGISHADLVPVNELAKLLYHVQKKDWFQTYLHALPVAGAEGRMEGGTLRGRFNDTPASGMVFAKTGSITSVSSLSGYLQTKTGKQLVFSIIINNVLDEEAVHEAEEQIVLQLMSE</sequence>
<evidence type="ECO:0000256" key="1">
    <source>
        <dbReference type="ARBA" id="ARBA00006096"/>
    </source>
</evidence>
<comment type="similarity">
    <text evidence="1">Belongs to the peptidase S13 family.</text>
</comment>
<dbReference type="Proteomes" id="UP000391919">
    <property type="component" value="Unassembled WGS sequence"/>
</dbReference>
<dbReference type="GO" id="GO:0000270">
    <property type="term" value="P:peptidoglycan metabolic process"/>
    <property type="evidence" value="ECO:0007669"/>
    <property type="project" value="TreeGrafter"/>
</dbReference>
<keyword evidence="2" id="KW-0378">Hydrolase</keyword>
<dbReference type="NCBIfam" id="TIGR00666">
    <property type="entry name" value="PBP4"/>
    <property type="match status" value="1"/>
</dbReference>
<dbReference type="GO" id="GO:0004185">
    <property type="term" value="F:serine-type carboxypeptidase activity"/>
    <property type="evidence" value="ECO:0007669"/>
    <property type="project" value="InterPro"/>
</dbReference>
<dbReference type="Gene3D" id="3.50.80.20">
    <property type="entry name" value="D-Ala-D-Ala carboxypeptidase C, peptidase S13"/>
    <property type="match status" value="1"/>
</dbReference>
<dbReference type="InterPro" id="IPR012338">
    <property type="entry name" value="Beta-lactam/transpept-like"/>
</dbReference>
<feature type="signal peptide" evidence="3">
    <location>
        <begin position="1"/>
        <end position="24"/>
    </location>
</feature>
<protein>
    <submittedName>
        <fullName evidence="4">D-alanyl-D-alanine carboxypeptidase DacC</fullName>
    </submittedName>
</protein>
<evidence type="ECO:0000313" key="5">
    <source>
        <dbReference type="Proteomes" id="UP000391919"/>
    </source>
</evidence>
<keyword evidence="5" id="KW-1185">Reference proteome</keyword>
<name>A0A5J4J1Y8_9BACI</name>
<accession>A0A5J4J1Y8</accession>
<dbReference type="PRINTS" id="PR00922">
    <property type="entry name" value="DADACBPTASE3"/>
</dbReference>
<dbReference type="PANTHER" id="PTHR30023">
    <property type="entry name" value="D-ALANYL-D-ALANINE CARBOXYPEPTIDASE"/>
    <property type="match status" value="1"/>
</dbReference>
<dbReference type="Pfam" id="PF02113">
    <property type="entry name" value="Peptidase_S13"/>
    <property type="match status" value="1"/>
</dbReference>
<keyword evidence="4" id="KW-0121">Carboxypeptidase</keyword>
<keyword evidence="3" id="KW-0732">Signal</keyword>
<feature type="chain" id="PRO_5023856651" evidence="3">
    <location>
        <begin position="25"/>
        <end position="491"/>
    </location>
</feature>
<reference evidence="4 5" key="1">
    <citation type="submission" date="2019-09" db="EMBL/GenBank/DDBJ databases">
        <title>Draft genome sequence of Bacillus sp. JC-7.</title>
        <authorList>
            <person name="Tanaka N."/>
            <person name="Shiwa Y."/>
            <person name="Fujita N."/>
            <person name="Tanasupawat S."/>
        </authorList>
    </citation>
    <scope>NUCLEOTIDE SEQUENCE [LARGE SCALE GENOMIC DNA]</scope>
    <source>
        <strain evidence="4 5">JC-7</strain>
    </source>
</reference>
<dbReference type="AlphaFoldDB" id="A0A5J4J1Y8"/>
<dbReference type="SUPFAM" id="SSF56601">
    <property type="entry name" value="beta-lactamase/transpeptidase-like"/>
    <property type="match status" value="1"/>
</dbReference>
<dbReference type="InterPro" id="IPR000667">
    <property type="entry name" value="Peptidase_S13"/>
</dbReference>
<keyword evidence="4" id="KW-0645">Protease</keyword>
<dbReference type="PANTHER" id="PTHR30023:SF0">
    <property type="entry name" value="PENICILLIN-SENSITIVE CARBOXYPEPTIDASE A"/>
    <property type="match status" value="1"/>
</dbReference>
<evidence type="ECO:0000256" key="3">
    <source>
        <dbReference type="SAM" id="SignalP"/>
    </source>
</evidence>